<evidence type="ECO:0000313" key="15">
    <source>
        <dbReference type="Proteomes" id="UP000183809"/>
    </source>
</evidence>
<proteinExistence type="inferred from homology"/>
<dbReference type="EMBL" id="MNUE01000071">
    <property type="protein sequence ID" value="OJD29840.1"/>
    <property type="molecule type" value="Genomic_DNA"/>
</dbReference>
<dbReference type="GeneID" id="31019073"/>
<keyword evidence="15" id="KW-1185">Reference proteome</keyword>
<feature type="region of interest" description="Disordered" evidence="13">
    <location>
        <begin position="452"/>
        <end position="471"/>
    </location>
</feature>
<dbReference type="Pfam" id="PF03901">
    <property type="entry name" value="Glyco_transf_22"/>
    <property type="match status" value="1"/>
</dbReference>
<comment type="pathway">
    <text evidence="2">Protein modification; protein glycosylation.</text>
</comment>
<keyword evidence="8 12" id="KW-1133">Transmembrane helix</keyword>
<evidence type="ECO:0000256" key="6">
    <source>
        <dbReference type="ARBA" id="ARBA00022692"/>
    </source>
</evidence>
<dbReference type="AlphaFoldDB" id="A0A1J9QMZ3"/>
<dbReference type="GO" id="GO:0052917">
    <property type="term" value="F:dol-P-Man:Man(7)GlcNAc(2)-PP-Dol alpha-1,6-mannosyltransferase activity"/>
    <property type="evidence" value="ECO:0007669"/>
    <property type="project" value="UniProtKB-EC"/>
</dbReference>
<name>A0A1J9QMZ3_9PEZI</name>
<dbReference type="EC" id="2.4.1.-" evidence="12"/>
<dbReference type="STRING" id="236234.A0A1J9QMZ3"/>
<comment type="function">
    <text evidence="10">Mannosyltransferase that operates in the biosynthetic pathway of dolichol-linked oligosaccharides, the glycan precursors employed in protein asparagine (N)-glycosylation. The assembly of dolichol-linked oligosaccharides begins on the cytosolic side of the endoplasmic reticulum membrane and finishes in its lumen. The sequential addition of sugars to dolichol pyrophosphate produces dolichol-linked oligosaccharides containing fourteen sugars, including two GlcNAcs, nine mannoses and three glucoses. Once assembled, the oligosaccharide is transferred from the lipid to nascent proteins by oligosaccharyltransferases. In the lumen of the endoplasmic reticulum, adds the eighth mannose residue in an alpha-1,6 linkage onto Man(7)GlcNAc(2)-PP-dolichol to produce Man(8)GlcNAc(2)-PP-dolichol.</text>
</comment>
<feature type="transmembrane region" description="Helical" evidence="12">
    <location>
        <begin position="291"/>
        <end position="310"/>
    </location>
</feature>
<keyword evidence="6 12" id="KW-0812">Transmembrane</keyword>
<feature type="transmembrane region" description="Helical" evidence="12">
    <location>
        <begin position="370"/>
        <end position="392"/>
    </location>
</feature>
<comment type="caution">
    <text evidence="14">The sequence shown here is derived from an EMBL/GenBank/DDBJ whole genome shotgun (WGS) entry which is preliminary data.</text>
</comment>
<dbReference type="GO" id="GO:0006487">
    <property type="term" value="P:protein N-linked glycosylation"/>
    <property type="evidence" value="ECO:0007669"/>
    <property type="project" value="TreeGrafter"/>
</dbReference>
<dbReference type="PANTHER" id="PTHR22760:SF1">
    <property type="entry name" value="DOL-P-MAN:MAN(7)GLCNAC(2)-PP-DOL ALPHA-1,6-MANNOSYLTRANSFERASE"/>
    <property type="match status" value="1"/>
</dbReference>
<evidence type="ECO:0000256" key="12">
    <source>
        <dbReference type="RuleBase" id="RU363075"/>
    </source>
</evidence>
<comment type="catalytic activity">
    <reaction evidence="11">
        <text>an alpha-D-Man-(1-&gt;2)-alpha-D-Man-(1-&gt;2)-alpha-D-Man-(1-&gt;3)-[alpha-D-Man-(1-&gt;2)-alpha-D-Man-(1-&gt;3)-alpha-D-Man-(1-&gt;6)]-beta-D-Man-(1-&gt;4)-beta-D-GlcNAc-(1-&gt;4)-alpha-D-GlcNAc-diphospho-di-trans,poly-cis-dolichol + a di-trans,poly-cis-dolichyl beta-D-mannosyl phosphate = an alpha-D-Man-(1-&gt;2)-alpha-D-Man-(1-&gt;2)-alpha-D-Man-(1-&gt;3)-[alpha-D-Man-(1-&gt;2)-alpha-D-Man-(1-&gt;3)-[alpha-D-Man-(1-&gt;6)]-alpha-D-Man-(1-&gt;6)]-beta-D-Man-(1-&gt;4)-beta-D-GlcNAc-(1-&gt;4)-alpha-D-GlcNAc-diphospho-di-trans,poly-cis-dolichol + a di-trans,poly-cis-dolichyl phosphate + H(+)</text>
        <dbReference type="Rhea" id="RHEA:29535"/>
        <dbReference type="Rhea" id="RHEA-COMP:19498"/>
        <dbReference type="Rhea" id="RHEA-COMP:19501"/>
        <dbReference type="Rhea" id="RHEA-COMP:19518"/>
        <dbReference type="Rhea" id="RHEA-COMP:19519"/>
        <dbReference type="ChEBI" id="CHEBI:15378"/>
        <dbReference type="ChEBI" id="CHEBI:57683"/>
        <dbReference type="ChEBI" id="CHEBI:58211"/>
        <dbReference type="ChEBI" id="CHEBI:132517"/>
        <dbReference type="ChEBI" id="CHEBI:132519"/>
        <dbReference type="EC" id="2.4.1.260"/>
    </reaction>
    <physiologicalReaction direction="left-to-right" evidence="11">
        <dbReference type="Rhea" id="RHEA:29536"/>
    </physiologicalReaction>
</comment>
<evidence type="ECO:0000313" key="14">
    <source>
        <dbReference type="EMBL" id="OJD29840.1"/>
    </source>
</evidence>
<dbReference type="PANTHER" id="PTHR22760">
    <property type="entry name" value="GLYCOSYLTRANSFERASE"/>
    <property type="match status" value="1"/>
</dbReference>
<feature type="transmembrane region" description="Helical" evidence="12">
    <location>
        <begin position="151"/>
        <end position="170"/>
    </location>
</feature>
<evidence type="ECO:0000256" key="2">
    <source>
        <dbReference type="ARBA" id="ARBA00004922"/>
    </source>
</evidence>
<keyword evidence="7 12" id="KW-0256">Endoplasmic reticulum</keyword>
<comment type="similarity">
    <text evidence="3 12">Belongs to the glycosyltransferase 22 family.</text>
</comment>
<feature type="transmembrane region" description="Helical" evidence="12">
    <location>
        <begin position="182"/>
        <end position="210"/>
    </location>
</feature>
<dbReference type="UniPathway" id="UPA00378"/>
<feature type="transmembrane region" description="Helical" evidence="12">
    <location>
        <begin position="97"/>
        <end position="114"/>
    </location>
</feature>
<keyword evidence="5 14" id="KW-0808">Transferase</keyword>
<keyword evidence="9 12" id="KW-0472">Membrane</keyword>
<accession>A0A1J9QMZ3</accession>
<evidence type="ECO:0000256" key="10">
    <source>
        <dbReference type="ARBA" id="ARBA00044721"/>
    </source>
</evidence>
<feature type="transmembrane region" description="Helical" evidence="12">
    <location>
        <begin position="316"/>
        <end position="332"/>
    </location>
</feature>
<feature type="region of interest" description="Disordered" evidence="13">
    <location>
        <begin position="483"/>
        <end position="503"/>
    </location>
</feature>
<sequence length="627" mass="69545">MNPILESFLSLLIPAVVLLHLAWAPYTKVEESFNIQAVHDILVHGVPTEDANDFFAEHYDHVSFPGSVPRTFAGALVLAGLSRPFVTWLSSPPQVQLLVRAILGLLNAFALLSFRRAVWKVFGKAASNWFVLFQATQFHLMYYASRTLPNMYAFAMSTLALSFYLQSLTLPNGVLSTNMLRLCFYLLTIAGIVFRSELALLLICLVLHQLLQRAPTSGFLPFLRFVIPSGLAGAFIGLLITVPIDTYFWRTYPRPLWPEWSAFAYNTLQGHASDWGTSPTHYYFLSALPKLLLNPLTYTLLLPLSLLNAATRGPSAALLAPCLAFVAIYSALPHKEWRFIIYVVPALTACASASAGWISTRYAKARAYRVASWVLLASVVLSGAVSAALLAVSAQNYPGGTALVRLHSIVAFQEDALGGNEQQLQPRVRVHLDNLACQTGVTHFLEKGGPGLRHAVSSSSSSSPERDGEWALRDDGGIEFVPYSPAEKARRSSSSSSSSSDRWVYDKTDDPDMLLNPSFWADFDYVLAERPEKVIGKWEVVDVVYAFGGIRIVRPGEKLGEVLGGVEEGLGPRSESLRRLVLGVDERKTGWFWGWAEEWVRERITRGWWVGVRLEPKIRILKRVGTL</sequence>
<evidence type="ECO:0000256" key="3">
    <source>
        <dbReference type="ARBA" id="ARBA00007063"/>
    </source>
</evidence>
<comment type="subcellular location">
    <subcellularLocation>
        <location evidence="1 12">Endoplasmic reticulum membrane</location>
        <topology evidence="1 12">Multi-pass membrane protein</topology>
    </subcellularLocation>
</comment>
<evidence type="ECO:0000256" key="8">
    <source>
        <dbReference type="ARBA" id="ARBA00022989"/>
    </source>
</evidence>
<protein>
    <recommendedName>
        <fullName evidence="12">Mannosyltransferase</fullName>
        <ecNumber evidence="12">2.4.1.-</ecNumber>
    </recommendedName>
</protein>
<evidence type="ECO:0000256" key="7">
    <source>
        <dbReference type="ARBA" id="ARBA00022824"/>
    </source>
</evidence>
<dbReference type="Proteomes" id="UP000183809">
    <property type="component" value="Unassembled WGS sequence"/>
</dbReference>
<feature type="transmembrane region" description="Helical" evidence="12">
    <location>
        <begin position="7"/>
        <end position="26"/>
    </location>
</feature>
<organism evidence="14 15">
    <name type="scientific">Diplodia corticola</name>
    <dbReference type="NCBI Taxonomy" id="236234"/>
    <lineage>
        <taxon>Eukaryota</taxon>
        <taxon>Fungi</taxon>
        <taxon>Dikarya</taxon>
        <taxon>Ascomycota</taxon>
        <taxon>Pezizomycotina</taxon>
        <taxon>Dothideomycetes</taxon>
        <taxon>Dothideomycetes incertae sedis</taxon>
        <taxon>Botryosphaeriales</taxon>
        <taxon>Botryosphaeriaceae</taxon>
        <taxon>Diplodia</taxon>
    </lineage>
</organism>
<evidence type="ECO:0000256" key="11">
    <source>
        <dbReference type="ARBA" id="ARBA00048899"/>
    </source>
</evidence>
<gene>
    <name evidence="14" type="ORF">BKCO1_710009</name>
</gene>
<feature type="transmembrane region" description="Helical" evidence="12">
    <location>
        <begin position="222"/>
        <end position="244"/>
    </location>
</feature>
<evidence type="ECO:0000256" key="4">
    <source>
        <dbReference type="ARBA" id="ARBA00022676"/>
    </source>
</evidence>
<feature type="transmembrane region" description="Helical" evidence="12">
    <location>
        <begin position="339"/>
        <end position="358"/>
    </location>
</feature>
<reference evidence="14 15" key="1">
    <citation type="submission" date="2016-10" db="EMBL/GenBank/DDBJ databases">
        <title>Proteomics and genomics reveal pathogen-plant mechanisms compatible with a hemibiotrophic lifestyle of Diplodia corticola.</title>
        <authorList>
            <person name="Fernandes I."/>
            <person name="De Jonge R."/>
            <person name="Van De Peer Y."/>
            <person name="Devreese B."/>
            <person name="Alves A."/>
            <person name="Esteves A.C."/>
        </authorList>
    </citation>
    <scope>NUCLEOTIDE SEQUENCE [LARGE SCALE GENOMIC DNA]</scope>
    <source>
        <strain evidence="14 15">CBS 112549</strain>
    </source>
</reference>
<dbReference type="GO" id="GO:0005789">
    <property type="term" value="C:endoplasmic reticulum membrane"/>
    <property type="evidence" value="ECO:0007669"/>
    <property type="project" value="UniProtKB-SubCell"/>
</dbReference>
<evidence type="ECO:0000256" key="9">
    <source>
        <dbReference type="ARBA" id="ARBA00023136"/>
    </source>
</evidence>
<dbReference type="RefSeq" id="XP_020126100.1">
    <property type="nucleotide sequence ID" value="XM_020278812.1"/>
</dbReference>
<dbReference type="OrthoDB" id="19039at2759"/>
<dbReference type="InterPro" id="IPR005599">
    <property type="entry name" value="GPI_mannosylTrfase"/>
</dbReference>
<evidence type="ECO:0000256" key="1">
    <source>
        <dbReference type="ARBA" id="ARBA00004477"/>
    </source>
</evidence>
<evidence type="ECO:0000256" key="5">
    <source>
        <dbReference type="ARBA" id="ARBA00022679"/>
    </source>
</evidence>
<evidence type="ECO:0000256" key="13">
    <source>
        <dbReference type="SAM" id="MobiDB-lite"/>
    </source>
</evidence>
<keyword evidence="4 12" id="KW-0328">Glycosyltransferase</keyword>